<organism evidence="2 3">
    <name type="scientific">Paramecium sonneborni</name>
    <dbReference type="NCBI Taxonomy" id="65129"/>
    <lineage>
        <taxon>Eukaryota</taxon>
        <taxon>Sar</taxon>
        <taxon>Alveolata</taxon>
        <taxon>Ciliophora</taxon>
        <taxon>Intramacronucleata</taxon>
        <taxon>Oligohymenophorea</taxon>
        <taxon>Peniculida</taxon>
        <taxon>Parameciidae</taxon>
        <taxon>Paramecium</taxon>
    </lineage>
</organism>
<dbReference type="AlphaFoldDB" id="A0A8S1LNU8"/>
<comment type="caution">
    <text evidence="2">The sequence shown here is derived from an EMBL/GenBank/DDBJ whole genome shotgun (WGS) entry which is preliminary data.</text>
</comment>
<gene>
    <name evidence="2" type="ORF">PSON_ATCC_30995.1.T0210196</name>
</gene>
<feature type="transmembrane region" description="Helical" evidence="1">
    <location>
        <begin position="947"/>
        <end position="969"/>
    </location>
</feature>
<keyword evidence="1" id="KW-0472">Membrane</keyword>
<keyword evidence="3" id="KW-1185">Reference proteome</keyword>
<reference evidence="2" key="1">
    <citation type="submission" date="2021-01" db="EMBL/GenBank/DDBJ databases">
        <authorList>
            <consortium name="Genoscope - CEA"/>
            <person name="William W."/>
        </authorList>
    </citation>
    <scope>NUCLEOTIDE SEQUENCE</scope>
</reference>
<evidence type="ECO:0000313" key="3">
    <source>
        <dbReference type="Proteomes" id="UP000692954"/>
    </source>
</evidence>
<evidence type="ECO:0000313" key="2">
    <source>
        <dbReference type="EMBL" id="CAD8066216.1"/>
    </source>
</evidence>
<protein>
    <submittedName>
        <fullName evidence="2">Uncharacterized protein</fullName>
    </submittedName>
</protein>
<proteinExistence type="predicted"/>
<name>A0A8S1LNU8_9CILI</name>
<keyword evidence="1" id="KW-1133">Transmembrane helix</keyword>
<keyword evidence="1" id="KW-0812">Transmembrane</keyword>
<dbReference type="Proteomes" id="UP000692954">
    <property type="component" value="Unassembled WGS sequence"/>
</dbReference>
<evidence type="ECO:0000256" key="1">
    <source>
        <dbReference type="SAM" id="Phobius"/>
    </source>
</evidence>
<feature type="transmembrane region" description="Helical" evidence="1">
    <location>
        <begin position="921"/>
        <end position="941"/>
    </location>
</feature>
<accession>A0A8S1LNU8</accession>
<dbReference type="EMBL" id="CAJJDN010000021">
    <property type="protein sequence ID" value="CAD8066216.1"/>
    <property type="molecule type" value="Genomic_DNA"/>
</dbReference>
<sequence>MEICELFKETLKEEDDNKRQAMMFYVCRKLGRILPFPSIVTILQQNPNILKYLLIASQLDDNSALMMFQALQERYYDEKLFVKLYFDCVIKCLINQEIYSQKVIKNEGKLRSFLFENSKYLINKIEETFINEENICVIINNFFKGYIKYNPNFDMLNQCFQYALEKRSVWKMLREIDQQFEMDVENQLILLSQAMSTKNLDFQIQNCKNKNIEQKYFGLSKTEMKQQILEEWLFQPSEVPLLVANHPSQDQLQNDVFKSNKMLDILLSFMLYPTKYSQITQNKLQNIYVDLQYPDPPSFRQLNIKISQDDRPAIQFRAFRTMQALTDNRNIFLLTKINQGYYQRAYSMIHECLKQDLVAIIICPEIIVQYLTFLLYSEPQISTFYLISYHLPFRLMLFLDIPEISQYFTQFMSFIQSPYYKFDSQQTILLWKYFELTNFFSDLLETTLFDQKLLDNIISKKSTELYKPSKIEELQKKPDFSPLEIEKQFIQPEHKKVTEEIDQLNQDFDQIFEYLSNKRQKTKKLFERMLYQATQKANIKYQDNTNIKNYFPQPIQTVKNLKAQGIESINFSPTKRKTIVAPKLVQLLDNNSRYSMQQSDKEYQTQHISSNNTSRSQLQALTNPNNLLGVINESIQNQTNKPLQDFKSKPIYQRILVKRPTQTIMLYSQYQQKSIKRLSQQSSSLVNININDSLNKSKLQNSFILNKFNHLVGNIKSNESEREFNIYPPELKDQQISDLETLAIDQQFQQLCQQNENYTKGVLQCIYDLLLMIFTPKKFILSNNLYFQKPEYYLNIILGGDDQQKFIQIIAKNYLLKQKFGEEYQSTSLIAGRIYNLLHNQTLDKYIYFNYQEHLILIVKILVTQLLSQSLSARVIILLESLALILEKTKEKLLQLISISFWHLLIESCQIHYENSFFMNFFTRILTITFIYGNLVIFQRILLKINFLSYFIQNPLLIRSLFLIIFLNFKLKQDEIKKIKQQIFQMSSWNFFYTHFQSDIKLLESQEYKNILKYIKTDDFLYIESLIENKYVKKHKILTH</sequence>
<dbReference type="OrthoDB" id="293333at2759"/>